<keyword evidence="2" id="KW-1185">Reference proteome</keyword>
<protein>
    <submittedName>
        <fullName evidence="1">Uncharacterized protein</fullName>
    </submittedName>
</protein>
<dbReference type="EMBL" id="MCFG01000414">
    <property type="protein sequence ID" value="ORX69835.1"/>
    <property type="molecule type" value="Genomic_DNA"/>
</dbReference>
<name>A0A1Y1W8V7_9FUNG</name>
<evidence type="ECO:0000313" key="1">
    <source>
        <dbReference type="EMBL" id="ORX69835.1"/>
    </source>
</evidence>
<sequence length="176" mass="21256">MFNYFEKLFKSYYNDNNIDMTITENHKIAKNEISPAIEQFLKDKSNEEIFNEVLKVINNRLYFYQNFIFSKEQKTGLEDNSILTKIIYELCQLPDKFFDYNDFFIRTEEDAYNRESLILLLSMYDIISTEIKENEYKVNTKYNEEALQKAIQYNKEHITERILVDLSKANFSMFNK</sequence>
<organism evidence="1 2">
    <name type="scientific">Anaeromyces robustus</name>
    <dbReference type="NCBI Taxonomy" id="1754192"/>
    <lineage>
        <taxon>Eukaryota</taxon>
        <taxon>Fungi</taxon>
        <taxon>Fungi incertae sedis</taxon>
        <taxon>Chytridiomycota</taxon>
        <taxon>Chytridiomycota incertae sedis</taxon>
        <taxon>Neocallimastigomycetes</taxon>
        <taxon>Neocallimastigales</taxon>
        <taxon>Neocallimastigaceae</taxon>
        <taxon>Anaeromyces</taxon>
    </lineage>
</organism>
<dbReference type="OrthoDB" id="10419270at2759"/>
<reference evidence="1 2" key="1">
    <citation type="submission" date="2016-08" db="EMBL/GenBank/DDBJ databases">
        <title>A Parts List for Fungal Cellulosomes Revealed by Comparative Genomics.</title>
        <authorList>
            <consortium name="DOE Joint Genome Institute"/>
            <person name="Haitjema C.H."/>
            <person name="Gilmore S.P."/>
            <person name="Henske J.K."/>
            <person name="Solomon K.V."/>
            <person name="De Groot R."/>
            <person name="Kuo A."/>
            <person name="Mondo S.J."/>
            <person name="Salamov A.A."/>
            <person name="Labutti K."/>
            <person name="Zhao Z."/>
            <person name="Chiniquy J."/>
            <person name="Barry K."/>
            <person name="Brewer H.M."/>
            <person name="Purvine S.O."/>
            <person name="Wright A.T."/>
            <person name="Boxma B."/>
            <person name="Van Alen T."/>
            <person name="Hackstein J.H."/>
            <person name="Baker S.E."/>
            <person name="Grigoriev I.V."/>
            <person name="O'Malley M.A."/>
        </authorList>
    </citation>
    <scope>NUCLEOTIDE SEQUENCE [LARGE SCALE GENOMIC DNA]</scope>
    <source>
        <strain evidence="1 2">S4</strain>
    </source>
</reference>
<dbReference type="Proteomes" id="UP000193944">
    <property type="component" value="Unassembled WGS sequence"/>
</dbReference>
<proteinExistence type="predicted"/>
<dbReference type="AlphaFoldDB" id="A0A1Y1W8V7"/>
<gene>
    <name evidence="1" type="ORF">BCR32DRAFT_286001</name>
</gene>
<accession>A0A1Y1W8V7</accession>
<comment type="caution">
    <text evidence="1">The sequence shown here is derived from an EMBL/GenBank/DDBJ whole genome shotgun (WGS) entry which is preliminary data.</text>
</comment>
<reference evidence="1 2" key="2">
    <citation type="submission" date="2016-08" db="EMBL/GenBank/DDBJ databases">
        <title>Pervasive Adenine N6-methylation of Active Genes in Fungi.</title>
        <authorList>
            <consortium name="DOE Joint Genome Institute"/>
            <person name="Mondo S.J."/>
            <person name="Dannebaum R.O."/>
            <person name="Kuo R.C."/>
            <person name="Labutti K."/>
            <person name="Haridas S."/>
            <person name="Kuo A."/>
            <person name="Salamov A."/>
            <person name="Ahrendt S.R."/>
            <person name="Lipzen A."/>
            <person name="Sullivan W."/>
            <person name="Andreopoulos W.B."/>
            <person name="Clum A."/>
            <person name="Lindquist E."/>
            <person name="Daum C."/>
            <person name="Ramamoorthy G.K."/>
            <person name="Gryganskyi A."/>
            <person name="Culley D."/>
            <person name="Magnuson J.K."/>
            <person name="James T.Y."/>
            <person name="O'Malley M.A."/>
            <person name="Stajich J.E."/>
            <person name="Spatafora J.W."/>
            <person name="Visel A."/>
            <person name="Grigoriev I.V."/>
        </authorList>
    </citation>
    <scope>NUCLEOTIDE SEQUENCE [LARGE SCALE GENOMIC DNA]</scope>
    <source>
        <strain evidence="1 2">S4</strain>
    </source>
</reference>
<evidence type="ECO:0000313" key="2">
    <source>
        <dbReference type="Proteomes" id="UP000193944"/>
    </source>
</evidence>